<dbReference type="InterPro" id="IPR036388">
    <property type="entry name" value="WH-like_DNA-bd_sf"/>
</dbReference>
<reference evidence="1 2" key="1">
    <citation type="submission" date="2018-06" db="EMBL/GenBank/DDBJ databases">
        <title>Genomic Encyclopedia of Archaeal and Bacterial Type Strains, Phase II (KMG-II): from individual species to whole genera.</title>
        <authorList>
            <person name="Goeker M."/>
        </authorList>
    </citation>
    <scope>NUCLEOTIDE SEQUENCE [LARGE SCALE GENOMIC DNA]</scope>
    <source>
        <strain evidence="1 2">DSM 23857</strain>
    </source>
</reference>
<proteinExistence type="predicted"/>
<evidence type="ECO:0000313" key="1">
    <source>
        <dbReference type="EMBL" id="RAJ03923.1"/>
    </source>
</evidence>
<dbReference type="Gene3D" id="1.10.10.10">
    <property type="entry name" value="Winged helix-like DNA-binding domain superfamily/Winged helix DNA-binding domain"/>
    <property type="match status" value="1"/>
</dbReference>
<keyword evidence="2" id="KW-1185">Reference proteome</keyword>
<organism evidence="1 2">
    <name type="scientific">Chitinophaga skermanii</name>
    <dbReference type="NCBI Taxonomy" id="331697"/>
    <lineage>
        <taxon>Bacteria</taxon>
        <taxon>Pseudomonadati</taxon>
        <taxon>Bacteroidota</taxon>
        <taxon>Chitinophagia</taxon>
        <taxon>Chitinophagales</taxon>
        <taxon>Chitinophagaceae</taxon>
        <taxon>Chitinophaga</taxon>
    </lineage>
</organism>
<name>A0A327QKP7_9BACT</name>
<comment type="caution">
    <text evidence="1">The sequence shown here is derived from an EMBL/GenBank/DDBJ whole genome shotgun (WGS) entry which is preliminary data.</text>
</comment>
<dbReference type="AlphaFoldDB" id="A0A327QKP7"/>
<evidence type="ECO:0008006" key="3">
    <source>
        <dbReference type="Google" id="ProtNLM"/>
    </source>
</evidence>
<protein>
    <recommendedName>
        <fullName evidence="3">ISXO2 transposase-like protein</fullName>
    </recommendedName>
</protein>
<dbReference type="Proteomes" id="UP000249547">
    <property type="component" value="Unassembled WGS sequence"/>
</dbReference>
<gene>
    <name evidence="1" type="ORF">LX64_02800</name>
</gene>
<dbReference type="EMBL" id="QLLL01000005">
    <property type="protein sequence ID" value="RAJ03923.1"/>
    <property type="molecule type" value="Genomic_DNA"/>
</dbReference>
<sequence length="242" mass="27646">MPFYNLLDPVMKNKYLKGAHLSERKFKEILKLFSEDLTATQIASISGVSRVTVNSYLKKIRLQIVRFCEAEMSVVALPSKPVAARQGVLQQGEADHAGLGKEMDRTVKPVIFGIYRSGSKVYTEILPDISRSMVQAVVRGRSILETIGTADRIRKFSGVVDLGQYRLYHLNHHQTDSQQRSITEDVDGFWALTKHRLAKFKGLNRNTAYLHLKECEFRYNNRTQDIYVVLLELLKNFPLNLS</sequence>
<evidence type="ECO:0000313" key="2">
    <source>
        <dbReference type="Proteomes" id="UP000249547"/>
    </source>
</evidence>
<accession>A0A327QKP7</accession>